<keyword evidence="4" id="KW-1185">Reference proteome</keyword>
<feature type="coiled-coil region" evidence="1">
    <location>
        <begin position="205"/>
        <end position="482"/>
    </location>
</feature>
<evidence type="ECO:0000313" key="3">
    <source>
        <dbReference type="EMBL" id="GMS84414.1"/>
    </source>
</evidence>
<evidence type="ECO:0000256" key="1">
    <source>
        <dbReference type="SAM" id="Coils"/>
    </source>
</evidence>
<proteinExistence type="predicted"/>
<gene>
    <name evidence="3" type="ORF">PENTCL1PPCAC_6589</name>
</gene>
<dbReference type="AlphaFoldDB" id="A0AAV5SVZ4"/>
<comment type="caution">
    <text evidence="3">The sequence shown here is derived from an EMBL/GenBank/DDBJ whole genome shotgun (WGS) entry which is preliminary data.</text>
</comment>
<feature type="coiled-coil region" evidence="1">
    <location>
        <begin position="526"/>
        <end position="591"/>
    </location>
</feature>
<protein>
    <recommendedName>
        <fullName evidence="5">Trichohyalin-like</fullName>
    </recommendedName>
</protein>
<accession>A0AAV5SVZ4</accession>
<keyword evidence="1" id="KW-0175">Coiled coil</keyword>
<evidence type="ECO:0008006" key="5">
    <source>
        <dbReference type="Google" id="ProtNLM"/>
    </source>
</evidence>
<dbReference type="Proteomes" id="UP001432027">
    <property type="component" value="Unassembled WGS sequence"/>
</dbReference>
<dbReference type="PANTHER" id="PTHR46587:SF7">
    <property type="entry name" value="NUCLEAR HORMONE RECEPTOR FAMILY MEMBER NHR-19"/>
    <property type="match status" value="1"/>
</dbReference>
<evidence type="ECO:0000313" key="4">
    <source>
        <dbReference type="Proteomes" id="UP001432027"/>
    </source>
</evidence>
<dbReference type="PANTHER" id="PTHR46587">
    <property type="entry name" value="NUCLEAR HORMONE RECEPTOR FAMILY"/>
    <property type="match status" value="1"/>
</dbReference>
<name>A0AAV5SVZ4_9BILA</name>
<organism evidence="3 4">
    <name type="scientific">Pristionchus entomophagus</name>
    <dbReference type="NCBI Taxonomy" id="358040"/>
    <lineage>
        <taxon>Eukaryota</taxon>
        <taxon>Metazoa</taxon>
        <taxon>Ecdysozoa</taxon>
        <taxon>Nematoda</taxon>
        <taxon>Chromadorea</taxon>
        <taxon>Rhabditida</taxon>
        <taxon>Rhabditina</taxon>
        <taxon>Diplogasteromorpha</taxon>
        <taxon>Diplogasteroidea</taxon>
        <taxon>Neodiplogasteridae</taxon>
        <taxon>Pristionchus</taxon>
    </lineage>
</organism>
<evidence type="ECO:0000256" key="2">
    <source>
        <dbReference type="SAM" id="MobiDB-lite"/>
    </source>
</evidence>
<sequence>MIFMNSSAESKEMAAHLNATDAANGNELEISKFLLLIWHELCISDIKTIEESITIMDKVDLQATMGDAIKWMNKATEKEDYNRWFHVLFDSPLEEEEGENVGEARTPIDAGDARTPCESADVSIERPGEETFTFTTPSNAPPMRHSFYERDVASMRNSLMVTPRLSARRQLPVPNSEPRHFIAPRHPVSRGSPIAEQLHSPAMREKRREREMRTLQQKLNQAQEERDSKEIEVKEMKKNVNDILESNMQLKSRLDDVKRDLAKESRQREEIEIEMEGLMKEKSNLTERIDHLTTSVQKWTYDCEVARNDSVRSTERINELEKRLSVKSREVVDLKDEVESKRRDLCETREMAERVKKQNEDQTTELNSLNETMNEMKEDWRRRLNEKENELLEIETSNHRSIGEMNGKVMETDAKLKEIMEELDKERRRGEKWKKQNEEEKKILMDEMETEKRRLIDAMREMKEKSDVLEEEREKKDKENGEKIRELTKKLYESEVKNFEIEGCKISLNQKVSAAISNGERLAQEVTDLNSRHEALNRMNEQLKDTIEEMQKERMEKDAVLSRMREVEEKKGQMTDKIERLMKENAEGREKAYSALLENDRFTAIIEKMKKEEEDRRTEEEWNATMLRSEITTANGEKEHVEEKLRIVLKEKEEEKRMNGEKMENMMKTLMKNEEELASLQFIHKNEMKKLKGMEYNLMKMDEIKKNNEEMKDKIEELQKEMENIREDGKVNMENIVGKKKEQEKEIKKKDTIISQLEDELARIRDSREMFGDTSMTTVRKDKRGTMIPQKTLMDFDEEPTQLYSKSNLSSMREEKDYMEVNTTESWRTERMMEDKENDAMYLMTPANDRRQLGPVDSKKRLDEVARRNAMTMPHMRSAYATEEMSPNYSQEALRKGEVCPSSTKKFGTLRSRLGMKK</sequence>
<feature type="coiled-coil region" evidence="1">
    <location>
        <begin position="701"/>
        <end position="767"/>
    </location>
</feature>
<reference evidence="3" key="1">
    <citation type="submission" date="2023-10" db="EMBL/GenBank/DDBJ databases">
        <title>Genome assembly of Pristionchus species.</title>
        <authorList>
            <person name="Yoshida K."/>
            <person name="Sommer R.J."/>
        </authorList>
    </citation>
    <scope>NUCLEOTIDE SEQUENCE</scope>
    <source>
        <strain evidence="3">RS0144</strain>
    </source>
</reference>
<feature type="region of interest" description="Disordered" evidence="2">
    <location>
        <begin position="174"/>
        <end position="193"/>
    </location>
</feature>
<feature type="region of interest" description="Disordered" evidence="2">
    <location>
        <begin position="868"/>
        <end position="889"/>
    </location>
</feature>
<dbReference type="EMBL" id="BTSX01000002">
    <property type="protein sequence ID" value="GMS84414.1"/>
    <property type="molecule type" value="Genomic_DNA"/>
</dbReference>